<evidence type="ECO:0000256" key="4">
    <source>
        <dbReference type="ARBA" id="ARBA00022989"/>
    </source>
</evidence>
<keyword evidence="8" id="KW-1185">Reference proteome</keyword>
<dbReference type="RefSeq" id="XP_004437831.1">
    <property type="nucleotide sequence ID" value="XM_004437774.2"/>
</dbReference>
<dbReference type="InterPro" id="IPR007237">
    <property type="entry name" value="CD20-like"/>
</dbReference>
<accession>A0ABM0I0P6</accession>
<feature type="transmembrane region" description="Helical" evidence="7">
    <location>
        <begin position="162"/>
        <end position="194"/>
    </location>
</feature>
<evidence type="ECO:0000313" key="9">
    <source>
        <dbReference type="RefSeq" id="XP_004437831.1"/>
    </source>
</evidence>
<feature type="region of interest" description="Disordered" evidence="6">
    <location>
        <begin position="1"/>
        <end position="27"/>
    </location>
</feature>
<gene>
    <name evidence="9" type="primary">LOC101390516</name>
</gene>
<dbReference type="Pfam" id="PF04103">
    <property type="entry name" value="CD20"/>
    <property type="match status" value="1"/>
</dbReference>
<evidence type="ECO:0000256" key="6">
    <source>
        <dbReference type="SAM" id="MobiDB-lite"/>
    </source>
</evidence>
<feature type="transmembrane region" description="Helical" evidence="7">
    <location>
        <begin position="48"/>
        <end position="70"/>
    </location>
</feature>
<evidence type="ECO:0000313" key="8">
    <source>
        <dbReference type="Proteomes" id="UP000694910"/>
    </source>
</evidence>
<dbReference type="GeneID" id="101390516"/>
<dbReference type="PANTHER" id="PTHR23320">
    <property type="entry name" value="MEMBRANE-SPANNING 4-DOMAINS SUBFAMILY A MS4A -RELATED"/>
    <property type="match status" value="1"/>
</dbReference>
<evidence type="ECO:0000256" key="1">
    <source>
        <dbReference type="ARBA" id="ARBA00004141"/>
    </source>
</evidence>
<evidence type="ECO:0000256" key="2">
    <source>
        <dbReference type="ARBA" id="ARBA00009565"/>
    </source>
</evidence>
<comment type="subcellular location">
    <subcellularLocation>
        <location evidence="1">Membrane</location>
        <topology evidence="1">Multi-pass membrane protein</topology>
    </subcellularLocation>
</comment>
<dbReference type="Proteomes" id="UP000694910">
    <property type="component" value="Unplaced"/>
</dbReference>
<organism evidence="8 9">
    <name type="scientific">Ceratotherium simum simum</name>
    <name type="common">Southern white rhinoceros</name>
    <dbReference type="NCBI Taxonomy" id="73337"/>
    <lineage>
        <taxon>Eukaryota</taxon>
        <taxon>Metazoa</taxon>
        <taxon>Chordata</taxon>
        <taxon>Craniata</taxon>
        <taxon>Vertebrata</taxon>
        <taxon>Euteleostomi</taxon>
        <taxon>Mammalia</taxon>
        <taxon>Eutheria</taxon>
        <taxon>Laurasiatheria</taxon>
        <taxon>Perissodactyla</taxon>
        <taxon>Rhinocerotidae</taxon>
        <taxon>Ceratotherium</taxon>
    </lineage>
</organism>
<evidence type="ECO:0000256" key="7">
    <source>
        <dbReference type="SAM" id="Phobius"/>
    </source>
</evidence>
<evidence type="ECO:0000256" key="3">
    <source>
        <dbReference type="ARBA" id="ARBA00022692"/>
    </source>
</evidence>
<name>A0ABM0I0P6_CERSS</name>
<sequence>MASQEVGNAELGTASASGTPGSHVEPGVVKNSAYQPIDRSQNYQKVDLQALGAIQILNGAIILALGVFLGSLQSLPHLLDSYLSTFYTGYPLWGTSFYIISGSLSVAAGIKPTRKLVETSYGINMSSATISLAGFIILSLHLAVNKQSIKTCPFSQSPDSCIYMGATANGLVSIMLIFTLLELCITVFLSIVWFRANCCHSREAILPPPNSVESGMPPDESKSENKEIQLQVSQ</sequence>
<keyword evidence="5 7" id="KW-0472">Membrane</keyword>
<keyword evidence="4 7" id="KW-1133">Transmembrane helix</keyword>
<dbReference type="PANTHER" id="PTHR23320:SF74">
    <property type="entry name" value="MEMBRANE-SPANNING 4-DOMAINS SUBFAMILY A MEMBER 3"/>
    <property type="match status" value="1"/>
</dbReference>
<feature type="transmembrane region" description="Helical" evidence="7">
    <location>
        <begin position="90"/>
        <end position="110"/>
    </location>
</feature>
<reference evidence="9" key="1">
    <citation type="submission" date="2025-08" db="UniProtKB">
        <authorList>
            <consortium name="RefSeq"/>
        </authorList>
    </citation>
    <scope>IDENTIFICATION</scope>
</reference>
<evidence type="ECO:0000256" key="5">
    <source>
        <dbReference type="ARBA" id="ARBA00023136"/>
    </source>
</evidence>
<comment type="similarity">
    <text evidence="2">Belongs to the MS4A family.</text>
</comment>
<proteinExistence type="inferred from homology"/>
<keyword evidence="3 7" id="KW-0812">Transmembrane</keyword>
<dbReference type="InterPro" id="IPR030417">
    <property type="entry name" value="MS4A"/>
</dbReference>
<protein>
    <submittedName>
        <fullName evidence="9">Membrane-spanning 4-domains subfamily A member 3</fullName>
    </submittedName>
</protein>
<feature type="region of interest" description="Disordered" evidence="6">
    <location>
        <begin position="208"/>
        <end position="234"/>
    </location>
</feature>
<feature type="transmembrane region" description="Helical" evidence="7">
    <location>
        <begin position="122"/>
        <end position="142"/>
    </location>
</feature>